<dbReference type="RefSeq" id="WP_051487110.1">
    <property type="nucleotide sequence ID" value="NZ_KK070005.1"/>
</dbReference>
<dbReference type="InterPro" id="IPR004380">
    <property type="entry name" value="Asp_race"/>
</dbReference>
<dbReference type="InterPro" id="IPR015942">
    <property type="entry name" value="Asp/Glu/hydantoin_racemase"/>
</dbReference>
<keyword evidence="4" id="KW-1185">Reference proteome</keyword>
<comment type="caution">
    <text evidence="3">The sequence shown here is derived from an EMBL/GenBank/DDBJ whole genome shotgun (WGS) entry which is preliminary data.</text>
</comment>
<evidence type="ECO:0000313" key="4">
    <source>
        <dbReference type="Proteomes" id="UP000023067"/>
    </source>
</evidence>
<dbReference type="SUPFAM" id="SSF53681">
    <property type="entry name" value="Aspartate/glutamate racemase"/>
    <property type="match status" value="2"/>
</dbReference>
<dbReference type="eggNOG" id="COG1794">
    <property type="taxonomic scope" value="Bacteria"/>
</dbReference>
<protein>
    <submittedName>
        <fullName evidence="3">Aspartate racemase</fullName>
    </submittedName>
</protein>
<dbReference type="HOGENOM" id="CLU_055360_2_1_11"/>
<dbReference type="GO" id="GO:0047661">
    <property type="term" value="F:amino-acid racemase activity"/>
    <property type="evidence" value="ECO:0007669"/>
    <property type="project" value="InterPro"/>
</dbReference>
<evidence type="ECO:0000313" key="3">
    <source>
        <dbReference type="EMBL" id="EWS79921.1"/>
    </source>
</evidence>
<dbReference type="STRING" id="396014.BF93_08935"/>
<name>Z9JQ58_9MICO</name>
<dbReference type="Proteomes" id="UP000023067">
    <property type="component" value="Unassembled WGS sequence"/>
</dbReference>
<proteinExistence type="inferred from homology"/>
<reference evidence="3 4" key="1">
    <citation type="submission" date="2014-02" db="EMBL/GenBank/DDBJ databases">
        <title>Genome sequence of Brachybacterium phenoliresistens strain W13A50.</title>
        <authorList>
            <person name="Wang X."/>
        </authorList>
    </citation>
    <scope>NUCLEOTIDE SEQUENCE [LARGE SCALE GENOMIC DNA]</scope>
    <source>
        <strain evidence="3 4">W13A50</strain>
    </source>
</reference>
<dbReference type="AlphaFoldDB" id="Z9JQ58"/>
<evidence type="ECO:0000256" key="1">
    <source>
        <dbReference type="ARBA" id="ARBA00007847"/>
    </source>
</evidence>
<evidence type="ECO:0000256" key="2">
    <source>
        <dbReference type="ARBA" id="ARBA00023235"/>
    </source>
</evidence>
<organism evidence="3 4">
    <name type="scientific">Brachybacterium phenoliresistens</name>
    <dbReference type="NCBI Taxonomy" id="396014"/>
    <lineage>
        <taxon>Bacteria</taxon>
        <taxon>Bacillati</taxon>
        <taxon>Actinomycetota</taxon>
        <taxon>Actinomycetes</taxon>
        <taxon>Micrococcales</taxon>
        <taxon>Dermabacteraceae</taxon>
        <taxon>Brachybacterium</taxon>
    </lineage>
</organism>
<dbReference type="Pfam" id="PF01177">
    <property type="entry name" value="Asp_Glu_race"/>
    <property type="match status" value="1"/>
</dbReference>
<dbReference type="Gene3D" id="3.40.50.1860">
    <property type="match status" value="2"/>
</dbReference>
<dbReference type="PANTHER" id="PTHR21198">
    <property type="entry name" value="GLUTAMATE RACEMASE"/>
    <property type="match status" value="1"/>
</dbReference>
<gene>
    <name evidence="3" type="ORF">BF93_08935</name>
</gene>
<dbReference type="PATRIC" id="fig|396014.3.peg.3286"/>
<sequence length="269" mass="27715">MSAGPGGRIAPEDWSAQVVGVLGGLGPAATSVFLDILVRATDAASDQDHLDLLVSQHSTTPDRTARILDPAAPDPGIVIARDARMLERAGATLLVMPCNTAHHFVRQAEEATTAPFLSIVELTAEVAARRVGAPASAGAGASAGGGAVAPVAVFATEGNVRAEVYQQALEQAGARAWIPSRDLQDRVNAIIYDQVKAGRPVDMEMFEGCVAEAIDGGAGTVVLGCTELSVVYDQQGLRGDPRLTDSLTELATATILAAGKQVSPAFRPA</sequence>
<accession>Z9JQ58</accession>
<dbReference type="InterPro" id="IPR001920">
    <property type="entry name" value="Asp/Glu_race"/>
</dbReference>
<keyword evidence="2" id="KW-0413">Isomerase</keyword>
<dbReference type="PANTHER" id="PTHR21198:SF7">
    <property type="entry name" value="ASPARTATE-GLUTAMATE RACEMASE FAMILY"/>
    <property type="match status" value="1"/>
</dbReference>
<comment type="similarity">
    <text evidence="1">Belongs to the aspartate/glutamate racemases family.</text>
</comment>
<dbReference type="NCBIfam" id="TIGR00035">
    <property type="entry name" value="asp_race"/>
    <property type="match status" value="1"/>
</dbReference>
<dbReference type="EMBL" id="JDYK01000022">
    <property type="protein sequence ID" value="EWS79921.1"/>
    <property type="molecule type" value="Genomic_DNA"/>
</dbReference>